<organism evidence="2 3">
    <name type="scientific">Potamilus streckersoni</name>
    <dbReference type="NCBI Taxonomy" id="2493646"/>
    <lineage>
        <taxon>Eukaryota</taxon>
        <taxon>Metazoa</taxon>
        <taxon>Spiralia</taxon>
        <taxon>Lophotrochozoa</taxon>
        <taxon>Mollusca</taxon>
        <taxon>Bivalvia</taxon>
        <taxon>Autobranchia</taxon>
        <taxon>Heteroconchia</taxon>
        <taxon>Palaeoheterodonta</taxon>
        <taxon>Unionida</taxon>
        <taxon>Unionoidea</taxon>
        <taxon>Unionidae</taxon>
        <taxon>Ambleminae</taxon>
        <taxon>Lampsilini</taxon>
        <taxon>Potamilus</taxon>
    </lineage>
</organism>
<dbReference type="PANTHER" id="PTHR47020:SF1">
    <property type="entry name" value="HILLARIN"/>
    <property type="match status" value="1"/>
</dbReference>
<sequence>MFLGYRLFYNEKESGKELSKNTKLDRYVLYKTESGTIGFEVRFVETGVYKLQVRGGTTKENIEELCEFRITCDEPMKNCRPLPINPSIGFGPNSSTKQGGLQAESHMQSVVNFRKEKGTMIIFKILKPVNVHTRLFHNEISSDELQQCINQQPLEEGKRIKIKVMVPKSGEYALEINTSEDNFASDDYSNVCNYLLTNDKEDTAQQDWTKVCKTLEISGKHSVQGRVKSFRVKNVDIEMCKKARSICGDYFDDENASDDADAKDIFCDWSLQ</sequence>
<name>A0AAE0T9H5_9BIVA</name>
<proteinExistence type="predicted"/>
<reference evidence="2" key="2">
    <citation type="journal article" date="2021" name="Genome Biol. Evol.">
        <title>Developing a high-quality reference genome for a parasitic bivalve with doubly uniparental inheritance (Bivalvia: Unionida).</title>
        <authorList>
            <person name="Smith C.H."/>
        </authorList>
    </citation>
    <scope>NUCLEOTIDE SEQUENCE</scope>
    <source>
        <strain evidence="2">CHS0354</strain>
        <tissue evidence="2">Mantle</tissue>
    </source>
</reference>
<gene>
    <name evidence="2" type="ORF">CHS0354_037922</name>
</gene>
<dbReference type="EMBL" id="JAEAOA010002216">
    <property type="protein sequence ID" value="KAK3606245.1"/>
    <property type="molecule type" value="Genomic_DNA"/>
</dbReference>
<dbReference type="PANTHER" id="PTHR47020">
    <property type="entry name" value="HILLARIN"/>
    <property type="match status" value="1"/>
</dbReference>
<evidence type="ECO:0000259" key="1">
    <source>
        <dbReference type="Pfam" id="PF23265"/>
    </source>
</evidence>
<dbReference type="InterPro" id="IPR053041">
    <property type="entry name" value="Transglut-like_Superfamily_Mod"/>
</dbReference>
<feature type="domain" description="KY-like immunoglobulin-like" evidence="1">
    <location>
        <begin position="100"/>
        <end position="205"/>
    </location>
</feature>
<reference evidence="2" key="3">
    <citation type="submission" date="2023-05" db="EMBL/GenBank/DDBJ databases">
        <authorList>
            <person name="Smith C.H."/>
        </authorList>
    </citation>
    <scope>NUCLEOTIDE SEQUENCE</scope>
    <source>
        <strain evidence="2">CHS0354</strain>
        <tissue evidence="2">Mantle</tissue>
    </source>
</reference>
<evidence type="ECO:0000313" key="3">
    <source>
        <dbReference type="Proteomes" id="UP001195483"/>
    </source>
</evidence>
<feature type="domain" description="KY-like immunoglobulin-like" evidence="1">
    <location>
        <begin position="5"/>
        <end position="83"/>
    </location>
</feature>
<accession>A0AAE0T9H5</accession>
<evidence type="ECO:0000313" key="2">
    <source>
        <dbReference type="EMBL" id="KAK3606245.1"/>
    </source>
</evidence>
<protein>
    <recommendedName>
        <fullName evidence="1">KY-like immunoglobulin-like domain-containing protein</fullName>
    </recommendedName>
</protein>
<dbReference type="Pfam" id="PF23265">
    <property type="entry name" value="Ig-like_KY"/>
    <property type="match status" value="2"/>
</dbReference>
<reference evidence="2" key="1">
    <citation type="journal article" date="2021" name="Genome Biol. Evol.">
        <title>A High-Quality Reference Genome for a Parasitic Bivalve with Doubly Uniparental Inheritance (Bivalvia: Unionida).</title>
        <authorList>
            <person name="Smith C.H."/>
        </authorList>
    </citation>
    <scope>NUCLEOTIDE SEQUENCE</scope>
    <source>
        <strain evidence="2">CHS0354</strain>
    </source>
</reference>
<dbReference type="InterPro" id="IPR056564">
    <property type="entry name" value="Ig-like_KY"/>
</dbReference>
<keyword evidence="3" id="KW-1185">Reference proteome</keyword>
<dbReference type="Proteomes" id="UP001195483">
    <property type="component" value="Unassembled WGS sequence"/>
</dbReference>
<dbReference type="AlphaFoldDB" id="A0AAE0T9H5"/>
<comment type="caution">
    <text evidence="2">The sequence shown here is derived from an EMBL/GenBank/DDBJ whole genome shotgun (WGS) entry which is preliminary data.</text>
</comment>